<dbReference type="STRING" id="37752.IW18_14880"/>
<dbReference type="Proteomes" id="UP000198302">
    <property type="component" value="Unassembled WGS sequence"/>
</dbReference>
<reference evidence="2 4" key="2">
    <citation type="submission" date="2016-11" db="EMBL/GenBank/DDBJ databases">
        <title>Whole genomes of Flavobacteriaceae.</title>
        <authorList>
            <person name="Stine C."/>
            <person name="Li C."/>
            <person name="Tadesse D."/>
        </authorList>
    </citation>
    <scope>NUCLEOTIDE SEQUENCE [LARGE SCALE GENOMIC DNA]</scope>
    <source>
        <strain evidence="2 4">ATCC 51468</strain>
    </source>
</reference>
<dbReference type="RefSeq" id="WP_041518686.1">
    <property type="nucleotide sequence ID" value="NZ_JPRK01000012.1"/>
</dbReference>
<evidence type="ECO:0008006" key="5">
    <source>
        <dbReference type="Google" id="ProtNLM"/>
    </source>
</evidence>
<keyword evidence="4" id="KW-1185">Reference proteome</keyword>
<dbReference type="EMBL" id="MUGX01000009">
    <property type="protein sequence ID" value="OXA89135.1"/>
    <property type="molecule type" value="Genomic_DNA"/>
</dbReference>
<comment type="caution">
    <text evidence="1">The sequence shown here is derived from an EMBL/GenBank/DDBJ whole genome shotgun (WGS) entry which is preliminary data.</text>
</comment>
<sequence length="197" mass="23023">MKKFFGLSFIVLFISCSHYLVNNEGFVRPPKNYRFSYQKKSAKLIDNKIIDTTVIYYLSNSNYYRNTDEYKNDDGYIRFYANGKFKMQGLKAEPKIEDVNNVNYGIVGYFKIKGNVIKLQLYTDINAGSDQLEFGIIDDKGDLILLNENPRTDFGLGYSEEMIKEKINEVSVFRQNLNPKIYKKLKMDGMIYTPPNW</sequence>
<dbReference type="PROSITE" id="PS51257">
    <property type="entry name" value="PROKAR_LIPOPROTEIN"/>
    <property type="match status" value="1"/>
</dbReference>
<evidence type="ECO:0000313" key="1">
    <source>
        <dbReference type="EMBL" id="KIO51904.1"/>
    </source>
</evidence>
<protein>
    <recommendedName>
        <fullName evidence="5">Lipoprotein</fullName>
    </recommendedName>
</protein>
<dbReference type="OrthoDB" id="1335973at2"/>
<gene>
    <name evidence="2" type="ORF">B0A73_06040</name>
    <name evidence="1" type="ORF">IW18_14880</name>
</gene>
<evidence type="ECO:0000313" key="4">
    <source>
        <dbReference type="Proteomes" id="UP000198302"/>
    </source>
</evidence>
<proteinExistence type="predicted"/>
<dbReference type="Proteomes" id="UP000032061">
    <property type="component" value="Unassembled WGS sequence"/>
</dbReference>
<evidence type="ECO:0000313" key="3">
    <source>
        <dbReference type="Proteomes" id="UP000032061"/>
    </source>
</evidence>
<evidence type="ECO:0000313" key="2">
    <source>
        <dbReference type="EMBL" id="OXA89135.1"/>
    </source>
</evidence>
<reference evidence="1 3" key="1">
    <citation type="submission" date="2015-01" db="EMBL/GenBank/DDBJ databases">
        <title>Genome of Flavobacterium hibernum DSM 12611.</title>
        <authorList>
            <person name="Stropko S.J."/>
            <person name="Pipes S.E."/>
            <person name="Newman J.D."/>
        </authorList>
    </citation>
    <scope>NUCLEOTIDE SEQUENCE [LARGE SCALE GENOMIC DNA]</scope>
    <source>
        <strain evidence="1 3">DSM 12611</strain>
    </source>
</reference>
<name>A0A0D0EE83_9FLAO</name>
<organism evidence="1 3">
    <name type="scientific">Flavobacterium hibernum</name>
    <dbReference type="NCBI Taxonomy" id="37752"/>
    <lineage>
        <taxon>Bacteria</taxon>
        <taxon>Pseudomonadati</taxon>
        <taxon>Bacteroidota</taxon>
        <taxon>Flavobacteriia</taxon>
        <taxon>Flavobacteriales</taxon>
        <taxon>Flavobacteriaceae</taxon>
        <taxon>Flavobacterium</taxon>
    </lineage>
</organism>
<accession>A0A0D0EE83</accession>
<dbReference type="EMBL" id="JPRK01000012">
    <property type="protein sequence ID" value="KIO51904.1"/>
    <property type="molecule type" value="Genomic_DNA"/>
</dbReference>
<dbReference type="AlphaFoldDB" id="A0A0D0EE83"/>